<dbReference type="GO" id="GO:0005886">
    <property type="term" value="C:plasma membrane"/>
    <property type="evidence" value="ECO:0007669"/>
    <property type="project" value="UniProtKB-SubCell"/>
</dbReference>
<dbReference type="Proteomes" id="UP000824242">
    <property type="component" value="Unassembled WGS sequence"/>
</dbReference>
<evidence type="ECO:0000256" key="7">
    <source>
        <dbReference type="RuleBase" id="RU363032"/>
    </source>
</evidence>
<evidence type="ECO:0000256" key="5">
    <source>
        <dbReference type="ARBA" id="ARBA00022989"/>
    </source>
</evidence>
<dbReference type="Pfam" id="PF00528">
    <property type="entry name" value="BPD_transp_1"/>
    <property type="match status" value="1"/>
</dbReference>
<dbReference type="Gene3D" id="1.10.3720.10">
    <property type="entry name" value="MetI-like"/>
    <property type="match status" value="1"/>
</dbReference>
<feature type="transmembrane region" description="Helical" evidence="7">
    <location>
        <begin position="182"/>
        <end position="205"/>
    </location>
</feature>
<comment type="subcellular location">
    <subcellularLocation>
        <location evidence="1 7">Cell membrane</location>
        <topology evidence="1 7">Multi-pass membrane protein</topology>
    </subcellularLocation>
</comment>
<reference evidence="9" key="1">
    <citation type="submission" date="2020-10" db="EMBL/GenBank/DDBJ databases">
        <authorList>
            <person name="Gilroy R."/>
        </authorList>
    </citation>
    <scope>NUCLEOTIDE SEQUENCE</scope>
    <source>
        <strain evidence="9">ChiSxjej1B13-7958</strain>
    </source>
</reference>
<dbReference type="AlphaFoldDB" id="A0A9D1DE36"/>
<accession>A0A9D1DE36</accession>
<gene>
    <name evidence="9" type="ORF">IAB89_04725</name>
</gene>
<evidence type="ECO:0000256" key="3">
    <source>
        <dbReference type="ARBA" id="ARBA00022475"/>
    </source>
</evidence>
<organism evidence="9 10">
    <name type="scientific">Candidatus Caccousia avicola</name>
    <dbReference type="NCBI Taxonomy" id="2840721"/>
    <lineage>
        <taxon>Bacteria</taxon>
        <taxon>Bacillati</taxon>
        <taxon>Bacillota</taxon>
        <taxon>Clostridia</taxon>
        <taxon>Eubacteriales</taxon>
        <taxon>Oscillospiraceae</taxon>
        <taxon>Oscillospiraceae incertae sedis</taxon>
        <taxon>Candidatus Caccousia</taxon>
    </lineage>
</organism>
<comment type="similarity">
    <text evidence="7">Belongs to the binding-protein-dependent transport system permease family.</text>
</comment>
<keyword evidence="3" id="KW-1003">Cell membrane</keyword>
<feature type="transmembrane region" description="Helical" evidence="7">
    <location>
        <begin position="242"/>
        <end position="262"/>
    </location>
</feature>
<feature type="domain" description="ABC transmembrane type-1" evidence="8">
    <location>
        <begin position="43"/>
        <end position="258"/>
    </location>
</feature>
<feature type="transmembrane region" description="Helical" evidence="7">
    <location>
        <begin position="140"/>
        <end position="162"/>
    </location>
</feature>
<evidence type="ECO:0000256" key="4">
    <source>
        <dbReference type="ARBA" id="ARBA00022692"/>
    </source>
</evidence>
<keyword evidence="2 7" id="KW-0813">Transport</keyword>
<dbReference type="SUPFAM" id="SSF161098">
    <property type="entry name" value="MetI-like"/>
    <property type="match status" value="1"/>
</dbReference>
<feature type="transmembrane region" description="Helical" evidence="7">
    <location>
        <begin position="49"/>
        <end position="68"/>
    </location>
</feature>
<feature type="transmembrane region" description="Helical" evidence="7">
    <location>
        <begin position="80"/>
        <end position="103"/>
    </location>
</feature>
<evidence type="ECO:0000259" key="8">
    <source>
        <dbReference type="PROSITE" id="PS50928"/>
    </source>
</evidence>
<sequence>MYGILIAFKDFVATKGILGSQWADPWYKYFEMFVKTQNFPRLMWNTVTLSLYGLIAGFPIPIILAISLNECRNVKMKKTVQMITYAPHFISVVIIVSILSLMLAPKTGIVNNLIEALGGERIDFFSKPEYFKSLYVWSGVWQGMGFSSVIYMAALSGVSPALHEAAILDGASKLQRIFHVDLPSISPTIIITLILNVGNIMSVGYEKVLLMQTSLNMSSSDVISTYVYRIGLVNAQYSLSTAVGLFNSIINIALLVTVNFIARKVSETSLW</sequence>
<dbReference type="InterPro" id="IPR000515">
    <property type="entry name" value="MetI-like"/>
</dbReference>
<evidence type="ECO:0000313" key="9">
    <source>
        <dbReference type="EMBL" id="HIR46950.1"/>
    </source>
</evidence>
<protein>
    <submittedName>
        <fullName evidence="9">Sugar ABC transporter permease</fullName>
    </submittedName>
</protein>
<dbReference type="PANTHER" id="PTHR43227">
    <property type="entry name" value="BLL4140 PROTEIN"/>
    <property type="match status" value="1"/>
</dbReference>
<evidence type="ECO:0000256" key="2">
    <source>
        <dbReference type="ARBA" id="ARBA00022448"/>
    </source>
</evidence>
<proteinExistence type="inferred from homology"/>
<keyword evidence="5 7" id="KW-1133">Transmembrane helix</keyword>
<keyword evidence="6 7" id="KW-0472">Membrane</keyword>
<evidence type="ECO:0000256" key="1">
    <source>
        <dbReference type="ARBA" id="ARBA00004651"/>
    </source>
</evidence>
<comment type="caution">
    <text evidence="9">The sequence shown here is derived from an EMBL/GenBank/DDBJ whole genome shotgun (WGS) entry which is preliminary data.</text>
</comment>
<dbReference type="InterPro" id="IPR050809">
    <property type="entry name" value="UgpAE/MalFG_permease"/>
</dbReference>
<dbReference type="PROSITE" id="PS50928">
    <property type="entry name" value="ABC_TM1"/>
    <property type="match status" value="1"/>
</dbReference>
<dbReference type="EMBL" id="DVGZ01000045">
    <property type="protein sequence ID" value="HIR46950.1"/>
    <property type="molecule type" value="Genomic_DNA"/>
</dbReference>
<evidence type="ECO:0000313" key="10">
    <source>
        <dbReference type="Proteomes" id="UP000824242"/>
    </source>
</evidence>
<dbReference type="InterPro" id="IPR035906">
    <property type="entry name" value="MetI-like_sf"/>
</dbReference>
<dbReference type="CDD" id="cd06261">
    <property type="entry name" value="TM_PBP2"/>
    <property type="match status" value="1"/>
</dbReference>
<keyword evidence="4 7" id="KW-0812">Transmembrane</keyword>
<evidence type="ECO:0000256" key="6">
    <source>
        <dbReference type="ARBA" id="ARBA00023136"/>
    </source>
</evidence>
<reference evidence="9" key="2">
    <citation type="journal article" date="2021" name="PeerJ">
        <title>Extensive microbial diversity within the chicken gut microbiome revealed by metagenomics and culture.</title>
        <authorList>
            <person name="Gilroy R."/>
            <person name="Ravi A."/>
            <person name="Getino M."/>
            <person name="Pursley I."/>
            <person name="Horton D.L."/>
            <person name="Alikhan N.F."/>
            <person name="Baker D."/>
            <person name="Gharbi K."/>
            <person name="Hall N."/>
            <person name="Watson M."/>
            <person name="Adriaenssens E.M."/>
            <person name="Foster-Nyarko E."/>
            <person name="Jarju S."/>
            <person name="Secka A."/>
            <person name="Antonio M."/>
            <person name="Oren A."/>
            <person name="Chaudhuri R.R."/>
            <person name="La Ragione R."/>
            <person name="Hildebrand F."/>
            <person name="Pallen M.J."/>
        </authorList>
    </citation>
    <scope>NUCLEOTIDE SEQUENCE</scope>
    <source>
        <strain evidence="9">ChiSxjej1B13-7958</strain>
    </source>
</reference>
<name>A0A9D1DE36_9FIRM</name>
<dbReference type="GO" id="GO:0055085">
    <property type="term" value="P:transmembrane transport"/>
    <property type="evidence" value="ECO:0007669"/>
    <property type="project" value="InterPro"/>
</dbReference>
<dbReference type="PANTHER" id="PTHR43227:SF11">
    <property type="entry name" value="BLL4140 PROTEIN"/>
    <property type="match status" value="1"/>
</dbReference>